<dbReference type="AlphaFoldDB" id="A0A0N8RID8"/>
<organism evidence="1 4">
    <name type="scientific">Pseudomonas amygdali pv. eriobotryae</name>
    <dbReference type="NCBI Taxonomy" id="129137"/>
    <lineage>
        <taxon>Bacteria</taxon>
        <taxon>Pseudomonadati</taxon>
        <taxon>Pseudomonadota</taxon>
        <taxon>Gammaproteobacteria</taxon>
        <taxon>Pseudomonadales</taxon>
        <taxon>Pseudomonadaceae</taxon>
        <taxon>Pseudomonas</taxon>
        <taxon>Pseudomonas amygdali</taxon>
    </lineage>
</organism>
<dbReference type="EMBL" id="RBOA01000495">
    <property type="protein sequence ID" value="RML94890.1"/>
    <property type="molecule type" value="Genomic_DNA"/>
</dbReference>
<accession>A0A0N8RID8</accession>
<evidence type="ECO:0000313" key="5">
    <source>
        <dbReference type="Proteomes" id="UP000272627"/>
    </source>
</evidence>
<evidence type="ECO:0000313" key="6">
    <source>
        <dbReference type="Proteomes" id="UP000275613"/>
    </source>
</evidence>
<evidence type="ECO:0000313" key="2">
    <source>
        <dbReference type="EMBL" id="RML94890.1"/>
    </source>
</evidence>
<dbReference type="EMBL" id="LJQI01000166">
    <property type="protein sequence ID" value="KPX31311.1"/>
    <property type="molecule type" value="Genomic_DNA"/>
</dbReference>
<sequence>MTYTQITPTQDWFFRHDGVKPTDPPILYQVAAWALKSPDAKGQTAVVGLIAPIFPGEGGRKLHEPPPVEGYYIHREQLTELELQSLKKR</sequence>
<evidence type="ECO:0000313" key="3">
    <source>
        <dbReference type="EMBL" id="RMO55510.1"/>
    </source>
</evidence>
<gene>
    <name evidence="1" type="ORF">ALO70_200129</name>
    <name evidence="3" type="ORF">ALQ39_200078</name>
    <name evidence="2" type="ORF">ALQ86_200106</name>
</gene>
<name>A0A0N8RID8_PSEA0</name>
<reference evidence="1 4" key="1">
    <citation type="submission" date="2015-09" db="EMBL/GenBank/DDBJ databases">
        <title>Genome announcement of multiple Pseudomonas syringae strains.</title>
        <authorList>
            <person name="Thakur S."/>
            <person name="Wang P.W."/>
            <person name="Gong Y."/>
            <person name="Weir B.S."/>
            <person name="Guttman D.S."/>
        </authorList>
    </citation>
    <scope>NUCLEOTIDE SEQUENCE [LARGE SCALE GENOMIC DNA]</scope>
    <source>
        <strain evidence="1 4">ICMP4455</strain>
    </source>
</reference>
<evidence type="ECO:0000313" key="1">
    <source>
        <dbReference type="EMBL" id="KPX31311.1"/>
    </source>
</evidence>
<protein>
    <submittedName>
        <fullName evidence="1">Transposase</fullName>
    </submittedName>
</protein>
<reference evidence="5 6" key="2">
    <citation type="submission" date="2018-08" db="EMBL/GenBank/DDBJ databases">
        <title>Recombination of ecologically and evolutionarily significant loci maintains genetic cohesion in the Pseudomonas syringae species complex.</title>
        <authorList>
            <person name="Dillon M."/>
            <person name="Thakur S."/>
            <person name="Almeida R.N.D."/>
            <person name="Weir B.S."/>
            <person name="Guttman D.S."/>
        </authorList>
    </citation>
    <scope>NUCLEOTIDE SEQUENCE [LARGE SCALE GENOMIC DNA]</scope>
    <source>
        <strain evidence="3 6">ICMP 4316</strain>
        <strain evidence="2 5">ICMP 8636</strain>
    </source>
</reference>
<evidence type="ECO:0000313" key="4">
    <source>
        <dbReference type="Proteomes" id="UP000050490"/>
    </source>
</evidence>
<dbReference type="Proteomes" id="UP000275613">
    <property type="component" value="Unassembled WGS sequence"/>
</dbReference>
<proteinExistence type="predicted"/>
<dbReference type="EMBL" id="RBPV01000311">
    <property type="protein sequence ID" value="RMO55510.1"/>
    <property type="molecule type" value="Genomic_DNA"/>
</dbReference>
<dbReference type="Proteomes" id="UP000050490">
    <property type="component" value="Unassembled WGS sequence"/>
</dbReference>
<dbReference type="Proteomes" id="UP000272627">
    <property type="component" value="Unassembled WGS sequence"/>
</dbReference>
<comment type="caution">
    <text evidence="1">The sequence shown here is derived from an EMBL/GenBank/DDBJ whole genome shotgun (WGS) entry which is preliminary data.</text>
</comment>
<dbReference type="PATRIC" id="fig|129137.4.peg.4717"/>